<evidence type="ECO:0000256" key="1">
    <source>
        <dbReference type="ARBA" id="ARBA00001933"/>
    </source>
</evidence>
<protein>
    <recommendedName>
        <fullName evidence="3">cysteine desulfurase</fullName>
        <ecNumber evidence="3">2.8.1.7</ecNumber>
    </recommendedName>
</protein>
<dbReference type="InterPro" id="IPR015421">
    <property type="entry name" value="PyrdxlP-dep_Trfase_major"/>
</dbReference>
<dbReference type="SUPFAM" id="SSF53383">
    <property type="entry name" value="PLP-dependent transferases"/>
    <property type="match status" value="1"/>
</dbReference>
<dbReference type="GO" id="GO:0051536">
    <property type="term" value="F:iron-sulfur cluster binding"/>
    <property type="evidence" value="ECO:0007669"/>
    <property type="project" value="UniProtKB-KW"/>
</dbReference>
<accession>A0A1H8JE07</accession>
<dbReference type="EC" id="2.8.1.7" evidence="3"/>
<keyword evidence="8" id="KW-0411">Iron-sulfur</keyword>
<evidence type="ECO:0000256" key="4">
    <source>
        <dbReference type="ARBA" id="ARBA00022679"/>
    </source>
</evidence>
<evidence type="ECO:0000313" key="12">
    <source>
        <dbReference type="EMBL" id="SEN78959.1"/>
    </source>
</evidence>
<dbReference type="InterPro" id="IPR020578">
    <property type="entry name" value="Aminotrans_V_PyrdxlP_BS"/>
</dbReference>
<evidence type="ECO:0000256" key="7">
    <source>
        <dbReference type="ARBA" id="ARBA00023004"/>
    </source>
</evidence>
<dbReference type="InterPro" id="IPR015424">
    <property type="entry name" value="PyrdxlP-dep_Trfase"/>
</dbReference>
<dbReference type="GO" id="GO:0046872">
    <property type="term" value="F:metal ion binding"/>
    <property type="evidence" value="ECO:0007669"/>
    <property type="project" value="UniProtKB-KW"/>
</dbReference>
<evidence type="ECO:0000256" key="10">
    <source>
        <dbReference type="RuleBase" id="RU004504"/>
    </source>
</evidence>
<evidence type="ECO:0000256" key="9">
    <source>
        <dbReference type="ARBA" id="ARBA00050776"/>
    </source>
</evidence>
<proteinExistence type="inferred from homology"/>
<dbReference type="Proteomes" id="UP000183898">
    <property type="component" value="Unassembled WGS sequence"/>
</dbReference>
<name>A0A1H8JE07_9PROT</name>
<dbReference type="Gene3D" id="1.10.260.50">
    <property type="match status" value="1"/>
</dbReference>
<dbReference type="GO" id="GO:0031071">
    <property type="term" value="F:cysteine desulfurase activity"/>
    <property type="evidence" value="ECO:0007669"/>
    <property type="project" value="UniProtKB-EC"/>
</dbReference>
<evidence type="ECO:0000259" key="11">
    <source>
        <dbReference type="Pfam" id="PF00266"/>
    </source>
</evidence>
<dbReference type="InterPro" id="IPR016454">
    <property type="entry name" value="Cysteine_dSase"/>
</dbReference>
<comment type="similarity">
    <text evidence="2">Belongs to the class-V pyridoxal-phosphate-dependent aminotransferase family. NifS/IscS subfamily.</text>
</comment>
<dbReference type="PANTHER" id="PTHR11601">
    <property type="entry name" value="CYSTEINE DESULFURYLASE FAMILY MEMBER"/>
    <property type="match status" value="1"/>
</dbReference>
<dbReference type="Gene3D" id="3.40.640.10">
    <property type="entry name" value="Type I PLP-dependent aspartate aminotransferase-like (Major domain)"/>
    <property type="match status" value="1"/>
</dbReference>
<dbReference type="Gene3D" id="3.90.1150.10">
    <property type="entry name" value="Aspartate Aminotransferase, domain 1"/>
    <property type="match status" value="1"/>
</dbReference>
<keyword evidence="5" id="KW-0479">Metal-binding</keyword>
<keyword evidence="6" id="KW-0663">Pyridoxal phosphate</keyword>
<dbReference type="PANTHER" id="PTHR11601:SF34">
    <property type="entry name" value="CYSTEINE DESULFURASE"/>
    <property type="match status" value="1"/>
</dbReference>
<feature type="domain" description="Aminotransferase class V" evidence="11">
    <location>
        <begin position="5"/>
        <end position="365"/>
    </location>
</feature>
<sequence>MTYAYFDHNATTAVDKTALDIMLPYFQEEYGNPSSRHAPGIAARRAVDRAREQVADAVGVQPSQVVFTSGGSEANNLFIQGAAGYMKPGQIAISAIEHPCVMKTAQELARASRGSWNLRRLAVDNQGRLDPADLDEALSHQQSGLVSVMLANNETGVIQDVSMVAEKARARGAWIHTDAVQAFGKIPVDFASLNVHVLTLSSHKIYGPKGAAALIMDKRLLLKPLIYGGGHEGGLRSGTENVPAIVGFGVACELVKRRIAEHTTHISALRQQLERGLLEMGGTVFGLGASRLPNTCYFALPGIEGDTLVVRLDKAGFAVASGAACSSVNPGRSHVLEAMGVDPTLTRCAVRVSLGASNSSEQVADFLRALSAIVGELEQMSALSI</sequence>
<comment type="cofactor">
    <cofactor evidence="1 10">
        <name>pyridoxal 5'-phosphate</name>
        <dbReference type="ChEBI" id="CHEBI:597326"/>
    </cofactor>
</comment>
<evidence type="ECO:0000256" key="6">
    <source>
        <dbReference type="ARBA" id="ARBA00022898"/>
    </source>
</evidence>
<reference evidence="12 13" key="1">
    <citation type="submission" date="2016-10" db="EMBL/GenBank/DDBJ databases">
        <authorList>
            <person name="de Groot N.N."/>
        </authorList>
    </citation>
    <scope>NUCLEOTIDE SEQUENCE [LARGE SCALE GENOMIC DNA]</scope>
    <source>
        <strain evidence="12 13">Nl18</strain>
    </source>
</reference>
<evidence type="ECO:0000256" key="2">
    <source>
        <dbReference type="ARBA" id="ARBA00006490"/>
    </source>
</evidence>
<organism evidence="12 13">
    <name type="scientific">Nitrosospira multiformis</name>
    <dbReference type="NCBI Taxonomy" id="1231"/>
    <lineage>
        <taxon>Bacteria</taxon>
        <taxon>Pseudomonadati</taxon>
        <taxon>Pseudomonadota</taxon>
        <taxon>Betaproteobacteria</taxon>
        <taxon>Nitrosomonadales</taxon>
        <taxon>Nitrosomonadaceae</taxon>
        <taxon>Nitrosospira</taxon>
    </lineage>
</organism>
<dbReference type="Pfam" id="PF00266">
    <property type="entry name" value="Aminotran_5"/>
    <property type="match status" value="1"/>
</dbReference>
<dbReference type="InterPro" id="IPR015422">
    <property type="entry name" value="PyrdxlP-dep_Trfase_small"/>
</dbReference>
<keyword evidence="4" id="KW-0808">Transferase</keyword>
<comment type="catalytic activity">
    <reaction evidence="9">
        <text>(sulfur carrier)-H + L-cysteine = (sulfur carrier)-SH + L-alanine</text>
        <dbReference type="Rhea" id="RHEA:43892"/>
        <dbReference type="Rhea" id="RHEA-COMP:14737"/>
        <dbReference type="Rhea" id="RHEA-COMP:14739"/>
        <dbReference type="ChEBI" id="CHEBI:29917"/>
        <dbReference type="ChEBI" id="CHEBI:35235"/>
        <dbReference type="ChEBI" id="CHEBI:57972"/>
        <dbReference type="ChEBI" id="CHEBI:64428"/>
        <dbReference type="EC" id="2.8.1.7"/>
    </reaction>
</comment>
<evidence type="ECO:0000256" key="3">
    <source>
        <dbReference type="ARBA" id="ARBA00012239"/>
    </source>
</evidence>
<evidence type="ECO:0000256" key="8">
    <source>
        <dbReference type="ARBA" id="ARBA00023014"/>
    </source>
</evidence>
<evidence type="ECO:0000313" key="13">
    <source>
        <dbReference type="Proteomes" id="UP000183898"/>
    </source>
</evidence>
<dbReference type="PROSITE" id="PS00595">
    <property type="entry name" value="AA_TRANSFER_CLASS_5"/>
    <property type="match status" value="1"/>
</dbReference>
<gene>
    <name evidence="12" type="ORF">SAMN05216404_10749</name>
</gene>
<keyword evidence="7" id="KW-0408">Iron</keyword>
<evidence type="ECO:0000256" key="5">
    <source>
        <dbReference type="ARBA" id="ARBA00022723"/>
    </source>
</evidence>
<dbReference type="EMBL" id="FOCT01000007">
    <property type="protein sequence ID" value="SEN78959.1"/>
    <property type="molecule type" value="Genomic_DNA"/>
</dbReference>
<dbReference type="PIRSF" id="PIRSF005572">
    <property type="entry name" value="NifS"/>
    <property type="match status" value="1"/>
</dbReference>
<dbReference type="RefSeq" id="WP_074746574.1">
    <property type="nucleotide sequence ID" value="NZ_FOCT01000007.1"/>
</dbReference>
<dbReference type="AlphaFoldDB" id="A0A1H8JE07"/>
<dbReference type="InterPro" id="IPR000192">
    <property type="entry name" value="Aminotrans_V_dom"/>
</dbReference>